<evidence type="ECO:0000313" key="3">
    <source>
        <dbReference type="Proteomes" id="UP000199572"/>
    </source>
</evidence>
<feature type="region of interest" description="Disordered" evidence="1">
    <location>
        <begin position="1"/>
        <end position="34"/>
    </location>
</feature>
<gene>
    <name evidence="2" type="ORF">SAMN04488023_1254</name>
</gene>
<feature type="compositionally biased region" description="Basic and acidic residues" evidence="1">
    <location>
        <begin position="1"/>
        <end position="11"/>
    </location>
</feature>
<keyword evidence="3" id="KW-1185">Reference proteome</keyword>
<accession>A0A1H9TVN8</accession>
<name>A0A1H9TVN8_9SPHI</name>
<evidence type="ECO:0000313" key="2">
    <source>
        <dbReference type="EMBL" id="SES01159.1"/>
    </source>
</evidence>
<sequence>MKQVQGDERTRVQLGNPIRNRPAEFISASLPEAE</sequence>
<dbReference type="EMBL" id="FOGG01000025">
    <property type="protein sequence ID" value="SES01159.1"/>
    <property type="molecule type" value="Genomic_DNA"/>
</dbReference>
<dbReference type="AlphaFoldDB" id="A0A1H9TVN8"/>
<proteinExistence type="predicted"/>
<dbReference type="Proteomes" id="UP000199572">
    <property type="component" value="Unassembled WGS sequence"/>
</dbReference>
<organism evidence="2 3">
    <name type="scientific">Pedobacter rhizosphaerae</name>
    <dbReference type="NCBI Taxonomy" id="390241"/>
    <lineage>
        <taxon>Bacteria</taxon>
        <taxon>Pseudomonadati</taxon>
        <taxon>Bacteroidota</taxon>
        <taxon>Sphingobacteriia</taxon>
        <taxon>Sphingobacteriales</taxon>
        <taxon>Sphingobacteriaceae</taxon>
        <taxon>Pedobacter</taxon>
    </lineage>
</organism>
<reference evidence="2 3" key="1">
    <citation type="submission" date="2016-10" db="EMBL/GenBank/DDBJ databases">
        <authorList>
            <person name="de Groot N.N."/>
        </authorList>
    </citation>
    <scope>NUCLEOTIDE SEQUENCE [LARGE SCALE GENOMIC DNA]</scope>
    <source>
        <strain evidence="2 3">DSM 18610</strain>
    </source>
</reference>
<evidence type="ECO:0000256" key="1">
    <source>
        <dbReference type="SAM" id="MobiDB-lite"/>
    </source>
</evidence>
<protein>
    <submittedName>
        <fullName evidence="2">Uncharacterized protein</fullName>
    </submittedName>
</protein>